<dbReference type="SUPFAM" id="SSF56502">
    <property type="entry name" value="gp120 core"/>
    <property type="match status" value="2"/>
</dbReference>
<evidence type="ECO:0000256" key="33">
    <source>
        <dbReference type="RuleBase" id="RU363095"/>
    </source>
</evidence>
<evidence type="ECO:0000256" key="14">
    <source>
        <dbReference type="ARBA" id="ARBA00022692"/>
    </source>
</evidence>
<evidence type="ECO:0000313" key="36">
    <source>
        <dbReference type="EMBL" id="AHA39560.1"/>
    </source>
</evidence>
<organismHost>
    <name type="scientific">Homo sapiens</name>
    <name type="common">Human</name>
    <dbReference type="NCBI Taxonomy" id="9606"/>
</organismHost>
<comment type="PTM">
    <text evidence="32">Highly glycosylated by host. The high number of glycan on the protein is reffered to as 'glycan shield' because it contributes to hide protein sequence from adaptive immune system.</text>
</comment>
<dbReference type="HAMAP" id="MF_04083">
    <property type="entry name" value="HIV_ENV"/>
    <property type="match status" value="1"/>
</dbReference>
<evidence type="ECO:0000256" key="5">
    <source>
        <dbReference type="ARBA" id="ARBA00004578"/>
    </source>
</evidence>
<feature type="transmembrane region" description="Helical" evidence="33">
    <location>
        <begin position="520"/>
        <end position="543"/>
    </location>
</feature>
<dbReference type="GO" id="GO:0020002">
    <property type="term" value="C:host cell plasma membrane"/>
    <property type="evidence" value="ECO:0007669"/>
    <property type="project" value="UniProtKB-SubCell"/>
</dbReference>
<dbReference type="FunFam" id="2.170.40.20:FF:000002">
    <property type="entry name" value="Envelope glycoprotein gp160"/>
    <property type="match status" value="1"/>
</dbReference>
<gene>
    <name evidence="32 36" type="primary">env</name>
</gene>
<evidence type="ECO:0000256" key="4">
    <source>
        <dbReference type="ARBA" id="ARBA00004563"/>
    </source>
</evidence>
<dbReference type="FunFam" id="1.10.287.210:FF:000001">
    <property type="entry name" value="Envelope glycoprotein gp160"/>
    <property type="match status" value="1"/>
</dbReference>
<keyword evidence="14 32" id="KW-0812">Transmembrane</keyword>
<evidence type="ECO:0000256" key="22">
    <source>
        <dbReference type="ARBA" id="ARBA00022989"/>
    </source>
</evidence>
<dbReference type="GO" id="GO:0016020">
    <property type="term" value="C:membrane"/>
    <property type="evidence" value="ECO:0007669"/>
    <property type="project" value="UniProtKB-UniRule"/>
</dbReference>
<evidence type="ECO:0000259" key="34">
    <source>
        <dbReference type="Pfam" id="PF00516"/>
    </source>
</evidence>
<evidence type="ECO:0000256" key="13">
    <source>
        <dbReference type="ARBA" id="ARBA00022685"/>
    </source>
</evidence>
<feature type="chain" id="PRO_5023214690" description="Transmembrane protein gp41" evidence="32">
    <location>
        <begin position="520"/>
        <end position="871"/>
    </location>
</feature>
<evidence type="ECO:0000256" key="12">
    <source>
        <dbReference type="ARBA" id="ARBA00022595"/>
    </source>
</evidence>
<keyword evidence="18 32" id="KW-0946">Virion</keyword>
<dbReference type="Pfam" id="PF00517">
    <property type="entry name" value="GP41"/>
    <property type="match status" value="1"/>
</dbReference>
<feature type="disulfide bond" evidence="32">
    <location>
        <begin position="230"/>
        <end position="259"/>
    </location>
</feature>
<feature type="disulfide bond" evidence="32">
    <location>
        <begin position="606"/>
        <end position="612"/>
    </location>
</feature>
<keyword evidence="13 32" id="KW-0165">Cleavage on pair of basic residues</keyword>
<evidence type="ECO:0000256" key="26">
    <source>
        <dbReference type="ARBA" id="ARBA00023139"/>
    </source>
</evidence>
<comment type="similarity">
    <text evidence="32">Belongs to the HIV-1 env protein family.</text>
</comment>
<comment type="PTM">
    <text evidence="32">Specific enzymatic cleavages in vivo yield mature proteins. Envelope glycoproteins are synthesized as a inactive precursor that is heavily N-glycosylated and processed likely by host cell furin in the Golgi to yield the mature SU and TM proteins. The cleavage site between SU and TM requires the minimal sequence [KR]-X-[KR]-R. About 2 of the 9 disulfide bonds of gp41 are reduced by P4HB/PDI, following binding to CD4 receptor.</text>
</comment>
<feature type="coiled-coil region" evidence="32">
    <location>
        <begin position="641"/>
        <end position="675"/>
    </location>
</feature>
<dbReference type="GO" id="GO:0044175">
    <property type="term" value="C:host cell endosome membrane"/>
    <property type="evidence" value="ECO:0007669"/>
    <property type="project" value="UniProtKB-SubCell"/>
</dbReference>
<feature type="domain" description="Retroviral envelope protein GP41-like" evidence="35">
    <location>
        <begin position="538"/>
        <end position="728"/>
    </location>
</feature>
<evidence type="ECO:0000256" key="10">
    <source>
        <dbReference type="ARBA" id="ARBA00022570"/>
    </source>
</evidence>
<evidence type="ECO:0000256" key="11">
    <source>
        <dbReference type="ARBA" id="ARBA00022581"/>
    </source>
</evidence>
<keyword evidence="24 32" id="KW-0175">Coiled coil</keyword>
<evidence type="ECO:0000256" key="7">
    <source>
        <dbReference type="ARBA" id="ARBA00022506"/>
    </source>
</evidence>
<dbReference type="GO" id="GO:0075512">
    <property type="term" value="P:clathrin-dependent endocytosis of virus by host cell"/>
    <property type="evidence" value="ECO:0007669"/>
    <property type="project" value="UniProtKB-UniRule"/>
</dbReference>
<keyword evidence="26 32" id="KW-0564">Palmitate</keyword>
<proteinExistence type="inferred from homology"/>
<comment type="miscellaneous">
    <text evidence="32">HIV-1 lineages are divided in three main groups, M (for Major), O (for Outlier), and N (for New, or Non-M, Non-O). The vast majority of strains found worldwide belong to the group M. Group O seems to be endemic to and largely confined to Cameroon and neighboring countries in West Central Africa, where these viruses represent a small minority of HIV-1 strains. The group N is represented by a limited number of isolates from Cameroonian persons. The group M is further subdivided in 9 clades or subtypes (A to D, F to H, J and K).</text>
</comment>
<comment type="PTM">
    <text evidence="32">Palmitoylation of the transmembrane protein and of Env polyprotein (prior to its proteolytic cleavage) is essential for their association with host cell membrane lipid rafts. Palmitoylation is therefore required for envelope trafficking to classical lipid rafts, but not for viral replication.</text>
</comment>
<comment type="domain">
    <text evidence="32">Some of the most genetically diverse regions of the viral genome are present in Env. They are called variable regions 1 through 5 (V1 through V5). Coreceptor usage of gp120 is determined mainly by the primary structure of the third variable region (V3) in the outer domain of gp120. The sequence of V3 determines which coreceptor, CCR5 and/or CXCR4 (corresponding to R5/macrophage, X4/T cell and R5X4/T cell and macrophage tropism), is used to trigger the fusion potential of the Env complex, and hence which cells the virus can infect. Binding to CCR5 involves a region adjacent in addition to V3.</text>
</comment>
<dbReference type="InterPro" id="IPR036377">
    <property type="entry name" value="Gp120_core_sf"/>
</dbReference>
<keyword evidence="10 32" id="KW-1165">Clathrin-mediated endocytosis of virus by host</keyword>
<keyword evidence="17 32" id="KW-1161">Viral attachment to host cell</keyword>
<comment type="subunit">
    <text evidence="32">The mature envelope protein (Env) consists of a homotrimer of non-covalently associated gp120-gp41 heterodimers. The resulting complex protrudes from the virus surface as a spike. There seems to be as few as 10 spikes on the average virion. Surface protein gp120 interacts with host CD4, CCR5 and CXCR4. Gp120 also interacts with the C-type lectins CD209/DC-SIGN and CLEC4M/DC-SIGNR (collectively referred to as DC-SIGN(R)). Gp120 and gp41 interact with GalCer. Gp120 interacts with host ITGA4/ITGB7 complex; on CD4+ T-cells, this interaction results in rapid activation of integrin ITGAL/LFA-1, which facilitates efficient cell-to-cell spreading of HIV-1. Gp120 interacts with cell-associated heparan sulfate; this interaction increases virus infectivity on permissive cells and may be involved in infection of CD4- cells.</text>
</comment>
<comment type="domain">
    <text evidence="32">The CD4-binding region is targeted by the antibody b12.</text>
</comment>
<dbReference type="FunFam" id="2.170.40.20:FF:000003">
    <property type="entry name" value="Envelope glycoprotein gp160"/>
    <property type="match status" value="1"/>
</dbReference>
<keyword evidence="28 32" id="KW-0325">Glycoprotein</keyword>
<evidence type="ECO:0000256" key="16">
    <source>
        <dbReference type="ARBA" id="ARBA00022729"/>
    </source>
</evidence>
<feature type="lipid moiety-binding region" description="S-palmitoyl cysteine; by host" evidence="32">
    <location>
        <position position="852"/>
    </location>
</feature>
<dbReference type="InterPro" id="IPR037527">
    <property type="entry name" value="Gp160"/>
</dbReference>
<evidence type="ECO:0000256" key="27">
    <source>
        <dbReference type="ARBA" id="ARBA00023157"/>
    </source>
</evidence>
<comment type="domain">
    <text evidence="32">The membrane proximal external region (MPER) present in gp41 is a tryptophan-rich region recognized by the antibodies 2F5, Z13, and 4E10. MPER seems to play a role in fusion.</text>
</comment>
<dbReference type="GO" id="GO:0019064">
    <property type="term" value="P:fusion of virus membrane with host plasma membrane"/>
    <property type="evidence" value="ECO:0007669"/>
    <property type="project" value="UniProtKB-UniRule"/>
</dbReference>
<keyword evidence="21 32" id="KW-1164">Virus endocytosis by host</keyword>
<feature type="lipid moiety-binding region" description="S-palmitoyl cysteine; by host" evidence="32">
    <location>
        <position position="772"/>
    </location>
</feature>
<dbReference type="GO" id="GO:0039654">
    <property type="term" value="P:fusion of virus membrane with host endosome membrane"/>
    <property type="evidence" value="ECO:0007669"/>
    <property type="project" value="UniProtKB-UniRule"/>
</dbReference>
<evidence type="ECO:0000256" key="3">
    <source>
        <dbReference type="ARBA" id="ARBA00004505"/>
    </source>
</evidence>
<dbReference type="GO" id="GO:0052031">
    <property type="term" value="P:symbiont-mediated perturbation of host defense response"/>
    <property type="evidence" value="ECO:0007669"/>
    <property type="project" value="UniProtKB-UniRule"/>
</dbReference>
<comment type="subcellular location">
    <molecule>Transmembrane protein gp41</molecule>
    <subcellularLocation>
        <location evidence="32">Virion membrane</location>
        <topology evidence="32">Single-pass type I membrane protein</topology>
    </subcellularLocation>
    <subcellularLocation>
        <location evidence="32">Host cell membrane</location>
        <topology evidence="32">Single-pass type I membrane protein</topology>
    </subcellularLocation>
    <subcellularLocation>
        <location evidence="32">Host endosome membrane</location>
        <topology evidence="32">Single-pass type I membrane protein</topology>
    </subcellularLocation>
    <text evidence="32">It is probably concentrated at the site of budding and incorporated into the virions possibly by contacts between the cytoplasmic tail of Env and the N-terminus of Gag.</text>
</comment>
<evidence type="ECO:0000256" key="2">
    <source>
        <dbReference type="ARBA" id="ARBA00004433"/>
    </source>
</evidence>
<evidence type="ECO:0000256" key="1">
    <source>
        <dbReference type="ARBA" id="ARBA00004402"/>
    </source>
</evidence>
<evidence type="ECO:0000256" key="24">
    <source>
        <dbReference type="ARBA" id="ARBA00023054"/>
    </source>
</evidence>
<keyword evidence="25 32" id="KW-0472">Membrane</keyword>
<dbReference type="Gene3D" id="1.10.287.210">
    <property type="match status" value="1"/>
</dbReference>
<evidence type="ECO:0000256" key="6">
    <source>
        <dbReference type="ARBA" id="ARBA00004650"/>
    </source>
</evidence>
<keyword evidence="22 32" id="KW-1133">Transmembrane helix</keyword>
<evidence type="ECO:0000256" key="28">
    <source>
        <dbReference type="ARBA" id="ARBA00023180"/>
    </source>
</evidence>
<keyword evidence="12 32" id="KW-1162">Viral penetration into host cytoplasm</keyword>
<dbReference type="GO" id="GO:0019082">
    <property type="term" value="P:viral protein processing"/>
    <property type="evidence" value="ECO:0007669"/>
    <property type="project" value="UniProtKB-UniRule"/>
</dbReference>
<dbReference type="InterPro" id="IPR000328">
    <property type="entry name" value="GP41-like"/>
</dbReference>
<organism evidence="36">
    <name type="scientific">Human immunodeficiency virus type 1</name>
    <name type="common">HIV-1</name>
    <dbReference type="NCBI Taxonomy" id="11676"/>
    <lineage>
        <taxon>Viruses</taxon>
        <taxon>Riboviria</taxon>
        <taxon>Pararnavirae</taxon>
        <taxon>Artverviricota</taxon>
        <taxon>Revtraviricetes</taxon>
        <taxon>Ortervirales</taxon>
        <taxon>Retroviridae</taxon>
        <taxon>Orthoretrovirinae</taxon>
        <taxon>Lentivirus</taxon>
        <taxon>Lentivirus humimdef1</taxon>
    </lineage>
</organism>
<comment type="subcellular location">
    <subcellularLocation>
        <location evidence="3">Host cell membrane</location>
        <topology evidence="3">Peripheral membrane protein</topology>
    </subcellularLocation>
    <subcellularLocation>
        <location evidence="1">Host cell membrane</location>
        <topology evidence="1">Single-pass type I membrane protein</topology>
    </subcellularLocation>
    <subcellularLocation>
        <location evidence="2">Host endosome membrane</location>
        <topology evidence="2">Peripheral membrane protein</topology>
    </subcellularLocation>
    <subcellularLocation>
        <location evidence="5">Host endosome membrane</location>
        <topology evidence="5">Single-pass type I membrane protein</topology>
    </subcellularLocation>
    <subcellularLocation>
        <location evidence="6">Virion membrane</location>
        <topology evidence="6">Peripheral membrane protein</topology>
    </subcellularLocation>
    <subcellularLocation>
        <location evidence="4">Virion membrane</location>
        <topology evidence="4">Single-pass type I membrane protein</topology>
    </subcellularLocation>
</comment>
<feature type="disulfide bond" evidence="32">
    <location>
        <begin position="240"/>
        <end position="251"/>
    </location>
</feature>
<name>U6BQK5_HV1</name>
<keyword evidence="30 32" id="KW-0449">Lipoprotein</keyword>
<protein>
    <recommendedName>
        <fullName evidence="32">Envelope glycoprotein gp160</fullName>
    </recommendedName>
    <alternativeName>
        <fullName evidence="32">Env polyprotein</fullName>
    </alternativeName>
    <component>
        <recommendedName>
            <fullName evidence="32">Surface protein gp120</fullName>
            <shortName evidence="32">SU</shortName>
        </recommendedName>
        <alternativeName>
            <fullName evidence="32">Glycoprotein 120</fullName>
            <shortName evidence="32">gp120</shortName>
        </alternativeName>
    </component>
    <component>
        <recommendedName>
            <fullName evidence="32">Transmembrane protein gp41</fullName>
            <shortName evidence="32">TM</shortName>
        </recommendedName>
        <alternativeName>
            <fullName evidence="32">Glycoprotein 41</fullName>
            <shortName evidence="32">gp41</shortName>
        </alternativeName>
    </component>
</protein>
<feature type="chain" id="PRO_5023214689" description="Envelope glycoprotein gp160" evidence="32">
    <location>
        <begin position="38"/>
        <end position="871"/>
    </location>
</feature>
<keyword evidence="15 32" id="KW-0053">Apoptosis</keyword>
<feature type="region of interest" description="MPER; binding to GalCer" evidence="32">
    <location>
        <begin position="670"/>
        <end position="691"/>
    </location>
</feature>
<dbReference type="SUPFAM" id="SSF58069">
    <property type="entry name" value="Virus ectodomain"/>
    <property type="match status" value="1"/>
</dbReference>
<feature type="region of interest" description="CD4-binding loop" evidence="32">
    <location>
        <begin position="369"/>
        <end position="379"/>
    </location>
</feature>
<comment type="subcellular location">
    <molecule>Surface protein gp120</molecule>
    <subcellularLocation>
        <location evidence="32">Virion membrane</location>
        <topology evidence="32">Peripheral membrane protein</topology>
    </subcellularLocation>
    <subcellularLocation>
        <location evidence="32">Host cell membrane</location>
        <topology evidence="32">Peripheral membrane protein</topology>
    </subcellularLocation>
    <subcellularLocation>
        <location evidence="32">Host endosome membrane</location>
        <topology evidence="32">Single-pass type I membrane protein</topology>
    </subcellularLocation>
    <text evidence="32">The surface protein is not anchored to the viral envelope, but associates with the extravirion surface through its binding to TM. It is probably concentrated at the site of budding and incorporated into the virions possibly by contacts between the cytoplasmic tail of Env and the N-terminus of Gag.</text>
</comment>
<reference evidence="36" key="1">
    <citation type="submission" date="2013-10" db="EMBL/GenBank/DDBJ databases">
        <title>Epidemiology of HIV-1 subtypes among men who have sex with men in Cape Town, South Africa.</title>
        <authorList>
            <person name="Rademeyer C."/>
            <person name="Middelkoop K."/>
            <person name="Brown B."/>
            <person name="Cashmore T.J."/>
            <person name="Marais J."/>
            <person name="Scheibe A."/>
            <person name="Bandawe G."/>
            <person name="Myer L."/>
            <person name="Williamson C."/>
            <person name="Bekker L.-G."/>
        </authorList>
    </citation>
    <scope>NUCLEOTIDE SEQUENCE</scope>
    <source>
        <strain evidence="36">MSM181</strain>
    </source>
</reference>
<dbReference type="GO" id="GO:1903911">
    <property type="term" value="P:positive regulation of receptor clustering"/>
    <property type="evidence" value="ECO:0007669"/>
    <property type="project" value="UniProtKB-UniRule"/>
</dbReference>
<evidence type="ECO:0000256" key="9">
    <source>
        <dbReference type="ARBA" id="ARBA00022511"/>
    </source>
</evidence>
<keyword evidence="16 32" id="KW-0732">Signal</keyword>
<evidence type="ECO:0000256" key="31">
    <source>
        <dbReference type="ARBA" id="ARBA00023296"/>
    </source>
</evidence>
<evidence type="ECO:0000256" key="30">
    <source>
        <dbReference type="ARBA" id="ARBA00023288"/>
    </source>
</evidence>
<comment type="function">
    <text evidence="32">Envelope glycoprotein gp160: Oligomerizes in the host endoplasmic reticulum into predominantly trimers. In a second time, gp160 transits in the host Golgi, where glycosylation is completed. The precursor is then proteolytically cleaved in the trans-Golgi and thereby activated by cellular furin or furin-like proteases to produce gp120 and gp41.</text>
</comment>
<keyword evidence="19 32" id="KW-1043">Host membrane</keyword>
<evidence type="ECO:0000256" key="8">
    <source>
        <dbReference type="ARBA" id="ARBA00022510"/>
    </source>
</evidence>
<feature type="region of interest" description="Fusion peptide" evidence="32">
    <location>
        <begin position="520"/>
        <end position="540"/>
    </location>
</feature>
<sequence>MRVMGIQRNCQQWRIWIWIILGCWLIYNGRGSIYNERDLWVTVYYGVPVWKEAKTTLFCASDAKGYEKEVHNVWATHACVPTDPNPQEIKLENVTENFNMWKNDMVDQMHEDIISLWDESLKPCVKLTPLCVTLNCTDARINCTDAKNGTCNSTVIRERNMQNCSFNVTTALRDKQTQERALFYRLDIVPIDNSSSNSNFSNYMLINCNTSTITQACPKVNFDPIPIHYCAPAGYAILKCGNKTFNGSGPCNNVSTVQCTHGIKPVVLNGSLAEEEIVIRSENLTNNAKTIIVHLNESVEIMCTRPSNNTRKSVGIGPGQTIYATGDIIGDIRQAHCNISEEKWNKTLQRVARKLAEHFPNKIIEFNQSSGGDPEITTHSFNCGGEFFYCNTSNLFNYSYNSTSLASDNYNISNINSTSNITLQCRIKQIVNMWQGVGRAMYAPPIAGNITCRSNITGLLLTRDGGSNITNTTEIFRPAGGNMKDNWRSELYKYKVVEVKPLGIAPTGAKRRVVEREKRAVGIGAVFLGFLGAAGSTMGAASITLTVQARQLLSGIVQQQSNLLRAIEAQQHMLQLTVWGIKQLQTRVLALERYLRDQQLLGIWGCSGKLICTTTVQWNSSWSNKSIEDIWNHTTWMQWDKEISNYSDTIYRLLEESQNQQERNEKDLLELDMWNDLWSWFDITKWLWYIRIFIMIVGGLIGLRIIFAVLSIVNRVRQGYSPLSFQTLTPNPRGPDRLGRIEEEGGEQDRNTSIRLVSGFLALAWDDLRSLCLFSYHRLKDFISIATRAVELLGRSSLRGLQRGWEILKYLGNLVLYWGLELKKSAISLFDTIAIAVAEGTDRILEIIQRTCRAIRNIPTRVRQGFEAALQ</sequence>
<feature type="disulfide bond" evidence="32">
    <location>
        <begin position="59"/>
        <end position="79"/>
    </location>
</feature>
<evidence type="ECO:0000256" key="32">
    <source>
        <dbReference type="HAMAP-Rule" id="MF_04083"/>
    </source>
</evidence>
<dbReference type="GO" id="GO:0019062">
    <property type="term" value="P:virion attachment to host cell"/>
    <property type="evidence" value="ECO:0007669"/>
    <property type="project" value="UniProtKB-UniRule"/>
</dbReference>
<dbReference type="InterPro" id="IPR000777">
    <property type="entry name" value="HIV1_Gp120"/>
</dbReference>
<evidence type="ECO:0000256" key="17">
    <source>
        <dbReference type="ARBA" id="ARBA00022804"/>
    </source>
</evidence>
<keyword evidence="20 32" id="KW-0261">Viral envelope protein</keyword>
<comment type="miscellaneous">
    <text evidence="32">Inhibitors targeting HIV-1 viral envelope proteins are used as antiretroviral drugs. Attachment of virions to the cell surface via non-specific interactions and CD4 binding can be blocked by inhibitors that include cyanovirin-N, cyclotriazadisulfonamide analogs, PRO 2000, TNX 355 and PRO 542. In addition, BMS 806 can block CD4-induced conformational changes. Env interactions with the coreceptor molecules can be targeted by CCR5 antagonists including SCH-D, maraviroc (UK 427857) and aplaviroc (GW 873140), and the CXCR4 antagonist AMD 070. Fusion of viral and cellular membranes can be inhibited by peptides such as enfuvirtide and tifuvirtide (T 1249). Resistance to inhibitors associated with mutations in Env are observed. Most of the time, single mutations confer only a modest reduction in drug susceptibility. Combination of several mutations is usually required to develop a high-level drug resistance.</text>
</comment>
<feature type="transmembrane region" description="Helical" evidence="33">
    <location>
        <begin position="12"/>
        <end position="29"/>
    </location>
</feature>
<feature type="domain" description="Human immunodeficiency virus 1 envelope glycoprotein Gp120" evidence="34">
    <location>
        <begin position="39"/>
        <end position="519"/>
    </location>
</feature>
<dbReference type="Gene3D" id="1.20.5.490">
    <property type="entry name" value="Single helix bin"/>
    <property type="match status" value="1"/>
</dbReference>
<dbReference type="EMBL" id="KF725945">
    <property type="protein sequence ID" value="AHA39560.1"/>
    <property type="molecule type" value="Genomic_RNA"/>
</dbReference>
<accession>U6BQK5</accession>
<evidence type="ECO:0000256" key="19">
    <source>
        <dbReference type="ARBA" id="ARBA00022870"/>
    </source>
</evidence>
<feature type="topological domain" description="Cytoplasmic" evidence="32">
    <location>
        <begin position="714"/>
        <end position="871"/>
    </location>
</feature>
<evidence type="ECO:0000256" key="23">
    <source>
        <dbReference type="ARBA" id="ARBA00023046"/>
    </source>
</evidence>
<keyword evidence="9 32" id="KW-1032">Host cell membrane</keyword>
<feature type="transmembrane region" description="Helical" evidence="33">
    <location>
        <begin position="686"/>
        <end position="713"/>
    </location>
</feature>
<comment type="function">
    <text evidence="32">Transmembrane protein gp41: Acts as a class I viral fusion protein. Under the current model, the protein has at least 3 conformational states: pre-fusion native state, pre-hairpin intermediate state, and post-fusion hairpin state. During fusion of viral and target intracellular membranes, the coiled coil regions (heptad repeats) assume a trimer-of-hairpins structure, positioning the fusion peptide in close proximity to the C-terminal region of the ectodomain. The formation of this structure appears to drive apposition and subsequent fusion of viral and target cell membranes. Complete fusion occurs in host cell endosomes and is dynamin-dependent, however some lipid transfer might occur at the plasma membrane. The virus undergoes clathrin-dependent internalization long before endosomal fusion, thus minimizing the surface exposure of conserved viral epitopes during fusion and reducing the efficacy of inhibitors targeting these epitopes. Membranes fusion leads to delivery of the nucleocapsid into the cytoplasm.</text>
</comment>
<keyword evidence="7 32" id="KW-1168">Fusion of virus membrane with host membrane</keyword>
<comment type="caution">
    <text evidence="32 33">Lacks conserved residue(s) required for the propagation of feature annotation.</text>
</comment>
<dbReference type="GO" id="GO:0019031">
    <property type="term" value="C:viral envelope"/>
    <property type="evidence" value="ECO:0007669"/>
    <property type="project" value="UniProtKB-KW"/>
</dbReference>
<comment type="function">
    <text evidence="32">Surface protein gp120: Attaches the virus to the host lymphoid cell by binding to the primary receptor CD4. This interaction induces a structural rearrangement creating a high affinity binding site for a chemokine coreceptor like CXCR4 and/or CCR5. Acts as a ligand for CD209/DC-SIGN and CLEC4M/DC-SIGNR, which are respectively found on dendritic cells (DCs), and on endothelial cells of liver sinusoids and lymph node sinuses. These interactions allow capture of viral particles at mucosal surfaces by these cells and subsequent transmission to permissive cells. HIV subverts the migration properties of dendritic cells to gain access to CD4+ T-cells in lymph nodes. Virus transmission to permissive T-cells occurs either in trans (without DCs infection, through viral capture and transmission), or in cis (following DCs productive infection, through the usual CD4-gp120 interaction), thereby inducing a robust infection. In trans infection, bound virions remain infectious over days and it is proposed that they are not degraded, but protected in non-lysosomal acidic organelles within the DCs close to the cell membrane thus contributing to the viral infectious potential during DCs' migration from the periphery to the lymphoid tissues. On arrival at lymphoid tissues, intact virions recycle back to DCs' cell surface allowing virus transmission to CD4+ T-cells.</text>
</comment>
<dbReference type="Gene3D" id="2.170.40.20">
    <property type="entry name" value="Human immunodeficiency virus 1, Gp160, envelope glycoprotein"/>
    <property type="match status" value="2"/>
</dbReference>
<feature type="short sequence motif" description="YXXL motif; contains endocytosis signal" evidence="32">
    <location>
        <begin position="720"/>
        <end position="723"/>
    </location>
</feature>
<evidence type="ECO:0000256" key="18">
    <source>
        <dbReference type="ARBA" id="ARBA00022844"/>
    </source>
</evidence>
<keyword evidence="8 32" id="KW-1170">Fusion of virus membrane with host endosomal membrane</keyword>
<dbReference type="GO" id="GO:0005198">
    <property type="term" value="F:structural molecule activity"/>
    <property type="evidence" value="ECO:0007669"/>
    <property type="project" value="UniProtKB-UniRule"/>
</dbReference>
<feature type="region of interest" description="Immunosuppression" evidence="32">
    <location>
        <begin position="582"/>
        <end position="600"/>
    </location>
</feature>
<feature type="site" description="Cleavage; by host furin" evidence="32">
    <location>
        <begin position="519"/>
        <end position="520"/>
    </location>
</feature>
<evidence type="ECO:0000256" key="15">
    <source>
        <dbReference type="ARBA" id="ARBA00022703"/>
    </source>
</evidence>
<comment type="domain">
    <text evidence="32">The YXXL motif is involved in determining the exact site of viral release at the surface of infected mononuclear cells and promotes endocytosis. YXXL and di-leucine endocytosis motifs interact directly or indirectly with the clathrin adapter complexes, opperate independently, and their activities are not additive.</text>
</comment>
<evidence type="ECO:0000256" key="29">
    <source>
        <dbReference type="ARBA" id="ARBA00023280"/>
    </source>
</evidence>
<dbReference type="CDD" id="cd09909">
    <property type="entry name" value="HIV-1-like_HR1-HR2"/>
    <property type="match status" value="1"/>
</dbReference>
<comment type="domain">
    <text evidence="32 33">The 17 amino acids long immunosuppressive region is present in many retroviral envelope proteins. Synthetic peptides derived from this relatively conserved sequence inhibit immune function in vitro and in vivo.</text>
</comment>
<dbReference type="GO" id="GO:1903908">
    <property type="term" value="P:positive regulation of plasma membrane raft polarization"/>
    <property type="evidence" value="ECO:0007669"/>
    <property type="project" value="UniProtKB-UniRule"/>
</dbReference>
<evidence type="ECO:0000256" key="21">
    <source>
        <dbReference type="ARBA" id="ARBA00022890"/>
    </source>
</evidence>
<keyword evidence="27 32" id="KW-1015">Disulfide bond</keyword>
<keyword evidence="23 32" id="KW-1039">Host endosome</keyword>
<evidence type="ECO:0000259" key="35">
    <source>
        <dbReference type="Pfam" id="PF00517"/>
    </source>
</evidence>
<evidence type="ECO:0000256" key="25">
    <source>
        <dbReference type="ARBA" id="ARBA00023136"/>
    </source>
</evidence>
<keyword evidence="29 32" id="KW-0899">Viral immunoevasion</keyword>
<dbReference type="GO" id="GO:0055036">
    <property type="term" value="C:virion membrane"/>
    <property type="evidence" value="ECO:0007669"/>
    <property type="project" value="UniProtKB-SubCell"/>
</dbReference>
<evidence type="ECO:0000256" key="20">
    <source>
        <dbReference type="ARBA" id="ARBA00022879"/>
    </source>
</evidence>
<keyword evidence="11 32" id="KW-0945">Host-virus interaction</keyword>
<dbReference type="Pfam" id="PF00516">
    <property type="entry name" value="GP120"/>
    <property type="match status" value="1"/>
</dbReference>
<keyword evidence="31 32" id="KW-1160">Virus entry into host cell</keyword>